<keyword evidence="2" id="KW-1185">Reference proteome</keyword>
<evidence type="ECO:0000313" key="1">
    <source>
        <dbReference type="EMBL" id="UWX96880.1"/>
    </source>
</evidence>
<organism evidence="1 2">
    <name type="scientific">Arthrobacter zhaoxinii</name>
    <dbReference type="NCBI Taxonomy" id="2964616"/>
    <lineage>
        <taxon>Bacteria</taxon>
        <taxon>Bacillati</taxon>
        <taxon>Actinomycetota</taxon>
        <taxon>Actinomycetes</taxon>
        <taxon>Micrococcales</taxon>
        <taxon>Micrococcaceae</taxon>
        <taxon>Arthrobacter</taxon>
    </lineage>
</organism>
<proteinExistence type="predicted"/>
<dbReference type="RefSeq" id="WP_260652154.1">
    <property type="nucleotide sequence ID" value="NZ_CP104275.1"/>
</dbReference>
<evidence type="ECO:0000313" key="2">
    <source>
        <dbReference type="Proteomes" id="UP001059859"/>
    </source>
</evidence>
<gene>
    <name evidence="1" type="ORF">N2K95_14775</name>
</gene>
<reference evidence="1" key="1">
    <citation type="submission" date="2022-09" db="EMBL/GenBank/DDBJ databases">
        <title>Novel species in genus Arthrobacter.</title>
        <authorList>
            <person name="Liu Y."/>
        </authorList>
    </citation>
    <scope>NUCLEOTIDE SEQUENCE</scope>
    <source>
        <strain evidence="1">Zg-Y815</strain>
    </source>
</reference>
<dbReference type="EMBL" id="CP104275">
    <property type="protein sequence ID" value="UWX96880.1"/>
    <property type="molecule type" value="Genomic_DNA"/>
</dbReference>
<name>A0ABY5YP60_9MICC</name>
<sequence>MSASTAHEFRMLAREVFAELGLEVGIYPDHAEDSSGRKYGFWNIAAICNPEPRTVWRSLIAAHLQRLLTGFDGPDPFDIVPPAEIPARTFARLYEESALPPLDGHPHREFAPGVIEMLALDLPDTVATFRHENARTFGGWEALRQQGIANLRALKVERLETLTPPGGGSFSALIGSSFYTASRAILLPSLATELTGKRVRGEFGWLMSVPNRHQVAWHVIEDSSVIGAVNGMASFTAAGYSDSPGPVSPHVYWWNGTGYEQLTEVSDEGTVRIRVGQGFQAVLESVMKG</sequence>
<protein>
    <submittedName>
        <fullName evidence="1">Uncharacterized protein</fullName>
    </submittedName>
</protein>
<accession>A0ABY5YP60</accession>
<dbReference type="Proteomes" id="UP001059859">
    <property type="component" value="Chromosome"/>
</dbReference>